<dbReference type="EnsemblPlants" id="AES90917">
    <property type="protein sequence ID" value="AES90917"/>
    <property type="gene ID" value="MTR_4g101010"/>
</dbReference>
<organism evidence="1 3">
    <name type="scientific">Medicago truncatula</name>
    <name type="common">Barrel medic</name>
    <name type="synonym">Medicago tribuloides</name>
    <dbReference type="NCBI Taxonomy" id="3880"/>
    <lineage>
        <taxon>Eukaryota</taxon>
        <taxon>Viridiplantae</taxon>
        <taxon>Streptophyta</taxon>
        <taxon>Embryophyta</taxon>
        <taxon>Tracheophyta</taxon>
        <taxon>Spermatophyta</taxon>
        <taxon>Magnoliopsida</taxon>
        <taxon>eudicotyledons</taxon>
        <taxon>Gunneridae</taxon>
        <taxon>Pentapetalae</taxon>
        <taxon>rosids</taxon>
        <taxon>fabids</taxon>
        <taxon>Fabales</taxon>
        <taxon>Fabaceae</taxon>
        <taxon>Papilionoideae</taxon>
        <taxon>50 kb inversion clade</taxon>
        <taxon>NPAAA clade</taxon>
        <taxon>Hologalegina</taxon>
        <taxon>IRL clade</taxon>
        <taxon>Trifolieae</taxon>
        <taxon>Medicago</taxon>
    </lineage>
</organism>
<protein>
    <submittedName>
        <fullName evidence="1 2">Uncharacterized protein</fullName>
    </submittedName>
</protein>
<reference evidence="1 3" key="2">
    <citation type="journal article" date="2014" name="BMC Genomics">
        <title>An improved genome release (version Mt4.0) for the model legume Medicago truncatula.</title>
        <authorList>
            <person name="Tang H."/>
            <person name="Krishnakumar V."/>
            <person name="Bidwell S."/>
            <person name="Rosen B."/>
            <person name="Chan A."/>
            <person name="Zhou S."/>
            <person name="Gentzbittel L."/>
            <person name="Childs K.L."/>
            <person name="Yandell M."/>
            <person name="Gundlach H."/>
            <person name="Mayer K.F."/>
            <person name="Schwartz D.C."/>
            <person name="Town C.D."/>
        </authorList>
    </citation>
    <scope>GENOME REANNOTATION</scope>
    <source>
        <strain evidence="2 3">cv. Jemalong A17</strain>
    </source>
</reference>
<evidence type="ECO:0000313" key="2">
    <source>
        <dbReference type="EnsemblPlants" id="AES90917"/>
    </source>
</evidence>
<evidence type="ECO:0000313" key="3">
    <source>
        <dbReference type="Proteomes" id="UP000002051"/>
    </source>
</evidence>
<dbReference type="HOGENOM" id="CLU_2561775_0_0_1"/>
<reference evidence="2" key="3">
    <citation type="submission" date="2015-04" db="UniProtKB">
        <authorList>
            <consortium name="EnsemblPlants"/>
        </authorList>
    </citation>
    <scope>IDENTIFICATION</scope>
    <source>
        <strain evidence="2">cv. Jemalong A17</strain>
    </source>
</reference>
<accession>G7JIX4</accession>
<gene>
    <name evidence="1" type="ordered locus">MTR_4g101010</name>
</gene>
<dbReference type="PaxDb" id="3880-AES90917"/>
<reference evidence="1 3" key="1">
    <citation type="journal article" date="2011" name="Nature">
        <title>The Medicago genome provides insight into the evolution of rhizobial symbioses.</title>
        <authorList>
            <person name="Young N.D."/>
            <person name="Debelle F."/>
            <person name="Oldroyd G.E."/>
            <person name="Geurts R."/>
            <person name="Cannon S.B."/>
            <person name="Udvardi M.K."/>
            <person name="Benedito V.A."/>
            <person name="Mayer K.F."/>
            <person name="Gouzy J."/>
            <person name="Schoof H."/>
            <person name="Van de Peer Y."/>
            <person name="Proost S."/>
            <person name="Cook D.R."/>
            <person name="Meyers B.C."/>
            <person name="Spannagl M."/>
            <person name="Cheung F."/>
            <person name="De Mita S."/>
            <person name="Krishnakumar V."/>
            <person name="Gundlach H."/>
            <person name="Zhou S."/>
            <person name="Mudge J."/>
            <person name="Bharti A.K."/>
            <person name="Murray J.D."/>
            <person name="Naoumkina M.A."/>
            <person name="Rosen B."/>
            <person name="Silverstein K.A."/>
            <person name="Tang H."/>
            <person name="Rombauts S."/>
            <person name="Zhao P.X."/>
            <person name="Zhou P."/>
            <person name="Barbe V."/>
            <person name="Bardou P."/>
            <person name="Bechner M."/>
            <person name="Bellec A."/>
            <person name="Berger A."/>
            <person name="Berges H."/>
            <person name="Bidwell S."/>
            <person name="Bisseling T."/>
            <person name="Choisne N."/>
            <person name="Couloux A."/>
            <person name="Denny R."/>
            <person name="Deshpande S."/>
            <person name="Dai X."/>
            <person name="Doyle J.J."/>
            <person name="Dudez A.M."/>
            <person name="Farmer A.D."/>
            <person name="Fouteau S."/>
            <person name="Franken C."/>
            <person name="Gibelin C."/>
            <person name="Gish J."/>
            <person name="Goldstein S."/>
            <person name="Gonzalez A.J."/>
            <person name="Green P.J."/>
            <person name="Hallab A."/>
            <person name="Hartog M."/>
            <person name="Hua A."/>
            <person name="Humphray S.J."/>
            <person name="Jeong D.H."/>
            <person name="Jing Y."/>
            <person name="Jocker A."/>
            <person name="Kenton S.M."/>
            <person name="Kim D.J."/>
            <person name="Klee K."/>
            <person name="Lai H."/>
            <person name="Lang C."/>
            <person name="Lin S."/>
            <person name="Macmil S.L."/>
            <person name="Magdelenat G."/>
            <person name="Matthews L."/>
            <person name="McCorrison J."/>
            <person name="Monaghan E.L."/>
            <person name="Mun J.H."/>
            <person name="Najar F.Z."/>
            <person name="Nicholson C."/>
            <person name="Noirot C."/>
            <person name="O'Bleness M."/>
            <person name="Paule C.R."/>
            <person name="Poulain J."/>
            <person name="Prion F."/>
            <person name="Qin B."/>
            <person name="Qu C."/>
            <person name="Retzel E.F."/>
            <person name="Riddle C."/>
            <person name="Sallet E."/>
            <person name="Samain S."/>
            <person name="Samson N."/>
            <person name="Sanders I."/>
            <person name="Saurat O."/>
            <person name="Scarpelli C."/>
            <person name="Schiex T."/>
            <person name="Segurens B."/>
            <person name="Severin A.J."/>
            <person name="Sherrier D.J."/>
            <person name="Shi R."/>
            <person name="Sims S."/>
            <person name="Singer S.R."/>
            <person name="Sinharoy S."/>
            <person name="Sterck L."/>
            <person name="Viollet A."/>
            <person name="Wang B.B."/>
            <person name="Wang K."/>
            <person name="Wang M."/>
            <person name="Wang X."/>
            <person name="Warfsmann J."/>
            <person name="Weissenbach J."/>
            <person name="White D.D."/>
            <person name="White J.D."/>
            <person name="Wiley G.B."/>
            <person name="Wincker P."/>
            <person name="Xing Y."/>
            <person name="Yang L."/>
            <person name="Yao Z."/>
            <person name="Ying F."/>
            <person name="Zhai J."/>
            <person name="Zhou L."/>
            <person name="Zuber A."/>
            <person name="Denarie J."/>
            <person name="Dixon R.A."/>
            <person name="May G.D."/>
            <person name="Schwartz D.C."/>
            <person name="Rogers J."/>
            <person name="Quetier F."/>
            <person name="Town C.D."/>
            <person name="Roe B.A."/>
        </authorList>
    </citation>
    <scope>NUCLEOTIDE SEQUENCE [LARGE SCALE GENOMIC DNA]</scope>
    <source>
        <strain evidence="1">A17</strain>
        <strain evidence="2 3">cv. Jemalong A17</strain>
    </source>
</reference>
<dbReference type="EMBL" id="CM001220">
    <property type="protein sequence ID" value="AES90917.1"/>
    <property type="molecule type" value="Genomic_DNA"/>
</dbReference>
<proteinExistence type="predicted"/>
<dbReference type="AlphaFoldDB" id="G7JIX4"/>
<dbReference type="Proteomes" id="UP000002051">
    <property type="component" value="Chromosome 4"/>
</dbReference>
<keyword evidence="3" id="KW-1185">Reference proteome</keyword>
<sequence length="82" mass="10017">MEFLHARFEKLARWLMGQRGREGKAWEKRNEQVEEIEENEMGEFWGLTFLRNIKPSSFWGTKNLHWRGFWGAWEGLYEILQI</sequence>
<evidence type="ECO:0000313" key="1">
    <source>
        <dbReference type="EMBL" id="AES90917.1"/>
    </source>
</evidence>
<name>G7JIX4_MEDTR</name>